<comment type="caution">
    <text evidence="6">The sequence shown here is derived from an EMBL/GenBank/DDBJ whole genome shotgun (WGS) entry which is preliminary data.</text>
</comment>
<comment type="similarity">
    <text evidence="1">Belongs to the HIBADH-related family.</text>
</comment>
<dbReference type="Pfam" id="PF14833">
    <property type="entry name" value="NAD_binding_11"/>
    <property type="match status" value="1"/>
</dbReference>
<organism evidence="6 7">
    <name type="scientific">Arthrobacter hankyongi</name>
    <dbReference type="NCBI Taxonomy" id="2904801"/>
    <lineage>
        <taxon>Bacteria</taxon>
        <taxon>Bacillati</taxon>
        <taxon>Actinomycetota</taxon>
        <taxon>Actinomycetes</taxon>
        <taxon>Micrococcales</taxon>
        <taxon>Micrococcaceae</taxon>
        <taxon>Arthrobacter</taxon>
    </lineage>
</organism>
<feature type="domain" description="6-phosphogluconate dehydrogenase NADP-binding" evidence="4">
    <location>
        <begin position="6"/>
        <end position="162"/>
    </location>
</feature>
<evidence type="ECO:0000259" key="4">
    <source>
        <dbReference type="Pfam" id="PF03446"/>
    </source>
</evidence>
<evidence type="ECO:0000256" key="1">
    <source>
        <dbReference type="ARBA" id="ARBA00009080"/>
    </source>
</evidence>
<dbReference type="PANTHER" id="PTHR22981">
    <property type="entry name" value="3-HYDROXYISOBUTYRATE DEHYDROGENASE-RELATED"/>
    <property type="match status" value="1"/>
</dbReference>
<evidence type="ECO:0000256" key="3">
    <source>
        <dbReference type="ARBA" id="ARBA00023027"/>
    </source>
</evidence>
<evidence type="ECO:0000256" key="2">
    <source>
        <dbReference type="ARBA" id="ARBA00023002"/>
    </source>
</evidence>
<dbReference type="InterPro" id="IPR013328">
    <property type="entry name" value="6PGD_dom2"/>
</dbReference>
<keyword evidence="3" id="KW-0520">NAD</keyword>
<proteinExistence type="inferred from homology"/>
<dbReference type="Gene3D" id="3.40.50.720">
    <property type="entry name" value="NAD(P)-binding Rossmann-like Domain"/>
    <property type="match status" value="1"/>
</dbReference>
<name>A0ABS9LDD4_9MICC</name>
<dbReference type="SUPFAM" id="SSF51735">
    <property type="entry name" value="NAD(P)-binding Rossmann-fold domains"/>
    <property type="match status" value="1"/>
</dbReference>
<gene>
    <name evidence="6" type="ORF">LVY72_22765</name>
</gene>
<sequence>MTTTDKVVFVGLGVMGTPIAGMIHRNHRLVAVDLSPVARKAAAGRGLSTSESLEEALPGASHVCLMLPTVQASNAVVGTLLEHVQLPLTVIELGTVGPEASQANACRLEQAGHQMVDAPVIGGGQAAAEEGRLTTLIGGHPDAVEHAGPILRSMSRRQIHLGSAGAGQTMKLIHNSLLASIAAATAEALAACTRLGVNQQGAFDILSSSSTNSFVLDWLFSGAINGDYSSGAKVSILAKDLELAGSLWSNDDGAAQVNQAATRQFLDCLSAGLGQEDIGIILPHLEGGLARPARTEALGMRSGTS</sequence>
<dbReference type="InterPro" id="IPR015815">
    <property type="entry name" value="HIBADH-related"/>
</dbReference>
<feature type="domain" description="3-hydroxyisobutyrate dehydrogenase-like NAD-binding" evidence="5">
    <location>
        <begin position="165"/>
        <end position="279"/>
    </location>
</feature>
<reference evidence="6" key="1">
    <citation type="submission" date="2022-01" db="EMBL/GenBank/DDBJ databases">
        <authorList>
            <person name="Jo J.-H."/>
            <person name="Im W.-T."/>
        </authorList>
    </citation>
    <scope>NUCLEOTIDE SEQUENCE</scope>
    <source>
        <strain evidence="6">I2-34</strain>
    </source>
</reference>
<dbReference type="SUPFAM" id="SSF48179">
    <property type="entry name" value="6-phosphogluconate dehydrogenase C-terminal domain-like"/>
    <property type="match status" value="1"/>
</dbReference>
<dbReference type="PANTHER" id="PTHR22981:SF7">
    <property type="entry name" value="3-HYDROXYISOBUTYRATE DEHYDROGENASE, MITOCHONDRIAL"/>
    <property type="match status" value="1"/>
</dbReference>
<dbReference type="Pfam" id="PF03446">
    <property type="entry name" value="NAD_binding_2"/>
    <property type="match status" value="1"/>
</dbReference>
<dbReference type="InterPro" id="IPR029154">
    <property type="entry name" value="HIBADH-like_NADP-bd"/>
</dbReference>
<protein>
    <submittedName>
        <fullName evidence="6">NAD(P)-dependent oxidoreductase</fullName>
    </submittedName>
</protein>
<keyword evidence="7" id="KW-1185">Reference proteome</keyword>
<dbReference type="PIRSF" id="PIRSF000103">
    <property type="entry name" value="HIBADH"/>
    <property type="match status" value="1"/>
</dbReference>
<evidence type="ECO:0000313" key="7">
    <source>
        <dbReference type="Proteomes" id="UP001165368"/>
    </source>
</evidence>
<dbReference type="RefSeq" id="WP_237827008.1">
    <property type="nucleotide sequence ID" value="NZ_JAKLTQ010000030.1"/>
</dbReference>
<dbReference type="InterPro" id="IPR006115">
    <property type="entry name" value="6PGDH_NADP-bd"/>
</dbReference>
<dbReference type="InterPro" id="IPR008927">
    <property type="entry name" value="6-PGluconate_DH-like_C_sf"/>
</dbReference>
<evidence type="ECO:0000259" key="5">
    <source>
        <dbReference type="Pfam" id="PF14833"/>
    </source>
</evidence>
<accession>A0ABS9LDD4</accession>
<dbReference type="EMBL" id="JAKLTQ010000030">
    <property type="protein sequence ID" value="MCG2624714.1"/>
    <property type="molecule type" value="Genomic_DNA"/>
</dbReference>
<evidence type="ECO:0000313" key="6">
    <source>
        <dbReference type="EMBL" id="MCG2624714.1"/>
    </source>
</evidence>
<dbReference type="InterPro" id="IPR036291">
    <property type="entry name" value="NAD(P)-bd_dom_sf"/>
</dbReference>
<dbReference type="Gene3D" id="1.10.1040.10">
    <property type="entry name" value="N-(1-d-carboxylethyl)-l-norvaline Dehydrogenase, domain 2"/>
    <property type="match status" value="1"/>
</dbReference>
<keyword evidence="2" id="KW-0560">Oxidoreductase</keyword>
<dbReference type="Proteomes" id="UP001165368">
    <property type="component" value="Unassembled WGS sequence"/>
</dbReference>